<dbReference type="EMBL" id="CP033896">
    <property type="protein sequence ID" value="AZA14253.1"/>
    <property type="molecule type" value="Genomic_DNA"/>
</dbReference>
<protein>
    <submittedName>
        <fullName evidence="2">Uncharacterized protein</fullName>
    </submittedName>
</protein>
<dbReference type="InterPro" id="IPR031596">
    <property type="entry name" value="MaAIMP_sms"/>
</dbReference>
<dbReference type="KEGG" id="ccho:CCHOA_09350"/>
<organism evidence="2 3">
    <name type="scientific">Corynebacterium choanae</name>
    <dbReference type="NCBI Taxonomy" id="1862358"/>
    <lineage>
        <taxon>Bacteria</taxon>
        <taxon>Bacillati</taxon>
        <taxon>Actinomycetota</taxon>
        <taxon>Actinomycetes</taxon>
        <taxon>Mycobacteriales</taxon>
        <taxon>Corynebacteriaceae</taxon>
        <taxon>Corynebacterium</taxon>
    </lineage>
</organism>
<dbReference type="AlphaFoldDB" id="A0A3G6J901"/>
<feature type="transmembrane region" description="Helical" evidence="1">
    <location>
        <begin position="6"/>
        <end position="25"/>
    </location>
</feature>
<evidence type="ECO:0000313" key="2">
    <source>
        <dbReference type="EMBL" id="AZA14253.1"/>
    </source>
</evidence>
<dbReference type="Proteomes" id="UP000269019">
    <property type="component" value="Chromosome"/>
</dbReference>
<reference evidence="2 3" key="1">
    <citation type="submission" date="2018-11" db="EMBL/GenBank/DDBJ databases">
        <authorList>
            <person name="Kleinhagauer T."/>
            <person name="Glaeser S.P."/>
            <person name="Spergser J."/>
            <person name="Ruckert C."/>
            <person name="Kaempfer P."/>
            <person name="Busse H.-J."/>
        </authorList>
    </citation>
    <scope>NUCLEOTIDE SEQUENCE [LARGE SCALE GENOMIC DNA]</scope>
    <source>
        <strain evidence="2 3">200CH</strain>
    </source>
</reference>
<dbReference type="OrthoDB" id="6712920at2"/>
<keyword evidence="3" id="KW-1185">Reference proteome</keyword>
<dbReference type="Pfam" id="PF16951">
    <property type="entry name" value="MaAIMP_sms"/>
    <property type="match status" value="1"/>
</dbReference>
<proteinExistence type="predicted"/>
<accession>A0A3G6J901</accession>
<gene>
    <name evidence="2" type="ORF">CCHOA_09350</name>
</gene>
<evidence type="ECO:0000313" key="3">
    <source>
        <dbReference type="Proteomes" id="UP000269019"/>
    </source>
</evidence>
<evidence type="ECO:0000256" key="1">
    <source>
        <dbReference type="SAM" id="Phobius"/>
    </source>
</evidence>
<dbReference type="RefSeq" id="WP_123929376.1">
    <property type="nucleotide sequence ID" value="NZ_CP033896.1"/>
</dbReference>
<keyword evidence="1" id="KW-0812">Transmembrane</keyword>
<keyword evidence="1" id="KW-0472">Membrane</keyword>
<keyword evidence="1" id="KW-1133">Transmembrane helix</keyword>
<name>A0A3G6J901_9CORY</name>
<sequence length="57" mass="6261">MTTTTLIIMVLYLAVVWGLLALATYHLSRTNDDTCGTLGTQNLDDMPQYTTPAVVSR</sequence>